<sequence>MTAFLQAPALARNRSTLLVIAAGIVGWVALNLAVLKLANGFLPFDRPNMAGAPFGVQMAMPTLGLIEQLALMGLVWLLTRKREPVDMAARAPAVRRAWAETLGLLAYAMAAQVGGWLLGPALGYRPFSFHIAGTLVGCSVLASPGEALVWAGYNFFAFALVPYLWFRRRYTDRDLNLISSNRLGDWLVIAAVLIVESAVQLAAMPGVFKMSPEAFMKAAPIAFLLYFFGTVLPTMVLIYAILLPRYLKLTGSTALSVILGGLTYALMHLVEGWSLFTSPRDIALSLLFVFVSYTGPGMFKAYVTLRTGNAWVHALGYHAVAPHVIVDAPMIAKVFRIV</sequence>
<dbReference type="RefSeq" id="WP_024265829.1">
    <property type="nucleotide sequence ID" value="NC_011916.1"/>
</dbReference>
<feature type="transmembrane region" description="Helical" evidence="1">
    <location>
        <begin position="98"/>
        <end position="118"/>
    </location>
</feature>
<dbReference type="EMBL" id="CP001340">
    <property type="protein sequence ID" value="ACL96211.3"/>
    <property type="molecule type" value="Genomic_DNA"/>
</dbReference>
<dbReference type="PATRIC" id="fig|565050.3.peg.2692"/>
<gene>
    <name evidence="2" type="ordered locus">CCNA_02746</name>
</gene>
<feature type="transmembrane region" description="Helical" evidence="1">
    <location>
        <begin position="16"/>
        <end position="38"/>
    </location>
</feature>
<organism evidence="2 3">
    <name type="scientific">Caulobacter vibrioides (strain NA1000 / CB15N)</name>
    <name type="common">Caulobacter crescentus</name>
    <dbReference type="NCBI Taxonomy" id="565050"/>
    <lineage>
        <taxon>Bacteria</taxon>
        <taxon>Pseudomonadati</taxon>
        <taxon>Pseudomonadota</taxon>
        <taxon>Alphaproteobacteria</taxon>
        <taxon>Caulobacterales</taxon>
        <taxon>Caulobacteraceae</taxon>
        <taxon>Caulobacter</taxon>
    </lineage>
</organism>
<feature type="transmembrane region" description="Helical" evidence="1">
    <location>
        <begin position="282"/>
        <end position="303"/>
    </location>
</feature>
<dbReference type="HOGENOM" id="CLU_820598_0_0_5"/>
<feature type="transmembrane region" description="Helical" evidence="1">
    <location>
        <begin position="58"/>
        <end position="78"/>
    </location>
</feature>
<dbReference type="AlphaFoldDB" id="A0A0H3CBE8"/>
<dbReference type="KEGG" id="ccs:CCNA_02746"/>
<evidence type="ECO:0000256" key="1">
    <source>
        <dbReference type="SAM" id="Phobius"/>
    </source>
</evidence>
<name>A0A0H3CBE8_CAUVN</name>
<dbReference type="OrthoDB" id="9799090at2"/>
<feature type="transmembrane region" description="Helical" evidence="1">
    <location>
        <begin position="249"/>
        <end position="270"/>
    </location>
</feature>
<keyword evidence="3" id="KW-1185">Reference proteome</keyword>
<dbReference type="RefSeq" id="YP_002518119.3">
    <property type="nucleotide sequence ID" value="NC_011916.1"/>
</dbReference>
<keyword evidence="1" id="KW-1133">Transmembrane helix</keyword>
<protein>
    <submittedName>
        <fullName evidence="2">Uncharacterized protein</fullName>
    </submittedName>
</protein>
<dbReference type="Proteomes" id="UP000001364">
    <property type="component" value="Chromosome"/>
</dbReference>
<dbReference type="GeneID" id="7330907"/>
<evidence type="ECO:0000313" key="3">
    <source>
        <dbReference type="Proteomes" id="UP000001364"/>
    </source>
</evidence>
<accession>A0A0H3CBE8</accession>
<feature type="transmembrane region" description="Helical" evidence="1">
    <location>
        <begin position="186"/>
        <end position="208"/>
    </location>
</feature>
<keyword evidence="1" id="KW-0812">Transmembrane</keyword>
<feature type="transmembrane region" description="Helical" evidence="1">
    <location>
        <begin position="220"/>
        <end position="242"/>
    </location>
</feature>
<evidence type="ECO:0000313" key="2">
    <source>
        <dbReference type="EMBL" id="ACL96211.3"/>
    </source>
</evidence>
<reference evidence="2 3" key="1">
    <citation type="journal article" date="2010" name="J. Bacteriol.">
        <title>The genetic basis of laboratory adaptation in Caulobacter crescentus.</title>
        <authorList>
            <person name="Marks M.E."/>
            <person name="Castro-Rojas C.M."/>
            <person name="Teiling C."/>
            <person name="Du L."/>
            <person name="Kapatral V."/>
            <person name="Walunas T.L."/>
            <person name="Crosson S."/>
        </authorList>
    </citation>
    <scope>NUCLEOTIDE SEQUENCE [LARGE SCALE GENOMIC DNA]</scope>
    <source>
        <strain evidence="3">NA1000 / CB15N</strain>
    </source>
</reference>
<proteinExistence type="predicted"/>
<keyword evidence="1" id="KW-0472">Membrane</keyword>
<feature type="transmembrane region" description="Helical" evidence="1">
    <location>
        <begin position="147"/>
        <end position="166"/>
    </location>
</feature>